<evidence type="ECO:0000313" key="3">
    <source>
        <dbReference type="Proteomes" id="UP001604336"/>
    </source>
</evidence>
<gene>
    <name evidence="2" type="ORF">Adt_01183</name>
</gene>
<dbReference type="Gene3D" id="1.20.1280.50">
    <property type="match status" value="1"/>
</dbReference>
<name>A0ABD1VSA0_9LAMI</name>
<dbReference type="PANTHER" id="PTHR47744:SF1">
    <property type="entry name" value="OS05G0526300 PROTEIN"/>
    <property type="match status" value="1"/>
</dbReference>
<evidence type="ECO:0000313" key="2">
    <source>
        <dbReference type="EMBL" id="KAL2540205.1"/>
    </source>
</evidence>
<feature type="domain" description="F-box" evidence="1">
    <location>
        <begin position="114"/>
        <end position="160"/>
    </location>
</feature>
<dbReference type="InterPro" id="IPR001810">
    <property type="entry name" value="F-box_dom"/>
</dbReference>
<dbReference type="SUPFAM" id="SSF81383">
    <property type="entry name" value="F-box domain"/>
    <property type="match status" value="1"/>
</dbReference>
<keyword evidence="3" id="KW-1185">Reference proteome</keyword>
<organism evidence="2 3">
    <name type="scientific">Abeliophyllum distichum</name>
    <dbReference type="NCBI Taxonomy" id="126358"/>
    <lineage>
        <taxon>Eukaryota</taxon>
        <taxon>Viridiplantae</taxon>
        <taxon>Streptophyta</taxon>
        <taxon>Embryophyta</taxon>
        <taxon>Tracheophyta</taxon>
        <taxon>Spermatophyta</taxon>
        <taxon>Magnoliopsida</taxon>
        <taxon>eudicotyledons</taxon>
        <taxon>Gunneridae</taxon>
        <taxon>Pentapetalae</taxon>
        <taxon>asterids</taxon>
        <taxon>lamiids</taxon>
        <taxon>Lamiales</taxon>
        <taxon>Oleaceae</taxon>
        <taxon>Forsythieae</taxon>
        <taxon>Abeliophyllum</taxon>
    </lineage>
</organism>
<comment type="caution">
    <text evidence="2">The sequence shown here is derived from an EMBL/GenBank/DDBJ whole genome shotgun (WGS) entry which is preliminary data.</text>
</comment>
<dbReference type="Proteomes" id="UP001604336">
    <property type="component" value="Unassembled WGS sequence"/>
</dbReference>
<dbReference type="InterPro" id="IPR036047">
    <property type="entry name" value="F-box-like_dom_sf"/>
</dbReference>
<sequence>MGDSNPMERYQNLNLKESLSKSHQYPLACKELGLFLRNAYSKIPKTLQSLIFQDTLSAFRLLPEMQTQASVSAANFLLQSAEAVLPKQKRALAVTEYKHAVVAYKRRPKSHQEADRFTSLPHDVLVHIFSFLDFQSLVSAAAVCRSCNSAASDNHLWQLLHVIFFGNSEDFSNHNVLSSRAMIEEEENAQKEEKIVIGNSIDWRDAFKKAYIATAKKFKSYRGYCWNCCSIVWLSSSKCSNEHSLMGSNDHQVKPLSMQQIVEYILDESVPSDSSSESDSDTDTDDGSIFKLWAYPRQIC</sequence>
<proteinExistence type="predicted"/>
<dbReference type="Pfam" id="PF12937">
    <property type="entry name" value="F-box-like"/>
    <property type="match status" value="1"/>
</dbReference>
<dbReference type="PANTHER" id="PTHR47744">
    <property type="entry name" value="OS05G0526300 PROTEIN"/>
    <property type="match status" value="1"/>
</dbReference>
<dbReference type="AlphaFoldDB" id="A0ABD1VSA0"/>
<dbReference type="SMART" id="SM00256">
    <property type="entry name" value="FBOX"/>
    <property type="match status" value="1"/>
</dbReference>
<dbReference type="EMBL" id="JBFOLK010000001">
    <property type="protein sequence ID" value="KAL2540205.1"/>
    <property type="molecule type" value="Genomic_DNA"/>
</dbReference>
<accession>A0ABD1VSA0</accession>
<protein>
    <submittedName>
        <fullName evidence="2">F-box protein</fullName>
    </submittedName>
</protein>
<dbReference type="Pfam" id="PF24104">
    <property type="entry name" value="At5g52880_ARM"/>
    <property type="match status" value="1"/>
</dbReference>
<reference evidence="3" key="1">
    <citation type="submission" date="2024-07" db="EMBL/GenBank/DDBJ databases">
        <title>Two chromosome-level genome assemblies of Korean endemic species Abeliophyllum distichum and Forsythia ovata (Oleaceae).</title>
        <authorList>
            <person name="Jang H."/>
        </authorList>
    </citation>
    <scope>NUCLEOTIDE SEQUENCE [LARGE SCALE GENOMIC DNA]</scope>
</reference>
<evidence type="ECO:0000259" key="1">
    <source>
        <dbReference type="PROSITE" id="PS50181"/>
    </source>
</evidence>
<dbReference type="PROSITE" id="PS50181">
    <property type="entry name" value="FBOX"/>
    <property type="match status" value="1"/>
</dbReference>
<dbReference type="InterPro" id="IPR057039">
    <property type="entry name" value="At5g52880_ARM"/>
</dbReference>